<dbReference type="GeneID" id="26638002"/>
<keyword evidence="2" id="KW-1185">Reference proteome</keyword>
<gene>
    <name evidence="1" type="ORF">PM2_109</name>
</gene>
<evidence type="ECO:0000313" key="2">
    <source>
        <dbReference type="Proteomes" id="UP000030739"/>
    </source>
</evidence>
<dbReference type="KEGG" id="vg:26638002"/>
<evidence type="ECO:0000313" key="1">
    <source>
        <dbReference type="EMBL" id="AHY25071.1"/>
    </source>
</evidence>
<name>A0A0A0Q0E5_9CAUD</name>
<proteinExistence type="predicted"/>
<accession>A0A0A0Q0E5</accession>
<dbReference type="Proteomes" id="UP000030739">
    <property type="component" value="Segment"/>
</dbReference>
<sequence length="82" mass="9224">MSITYFDKTTATVEDFTFGEKTSFNLKLVEVIHEQAKGPYDVLVVSGTNGPEGFTEMSFLKSDLINLKHYLDVVLSDMRNAE</sequence>
<organism evidence="1 2">
    <name type="scientific">Pectobacterium bacteriophage PM2</name>
    <dbReference type="NCBI Taxonomy" id="1429794"/>
    <lineage>
        <taxon>Viruses</taxon>
        <taxon>Duplodnaviria</taxon>
        <taxon>Heunggongvirae</taxon>
        <taxon>Uroviricota</taxon>
        <taxon>Caudoviricetes</taxon>
        <taxon>Pantevenvirales</taxon>
        <taxon>Straboviridae</taxon>
        <taxon>Tevenvirinae</taxon>
        <taxon>Mosugukvirus</taxon>
        <taxon>Mosugukvirus pm2</taxon>
    </lineage>
</organism>
<protein>
    <submittedName>
        <fullName evidence="1">Uncharacterized protein</fullName>
    </submittedName>
</protein>
<dbReference type="EMBL" id="KF835987">
    <property type="protein sequence ID" value="AHY25071.1"/>
    <property type="molecule type" value="Genomic_DNA"/>
</dbReference>
<reference evidence="1 2" key="1">
    <citation type="journal article" date="2015" name="Plant Pathol. J.">
        <title>Isolation and Genomic Characterization of the T4-Like Bacteriophage PM2 Infecting Pectobacterium carotovorum subsp. carotovorum.</title>
        <authorList>
            <person name="Lim J.A."/>
            <person name="Lee D.H."/>
            <person name="Heu S."/>
        </authorList>
    </citation>
    <scope>NUCLEOTIDE SEQUENCE [LARGE SCALE GENOMIC DNA]</scope>
</reference>
<dbReference type="RefSeq" id="YP_009211530.1">
    <property type="nucleotide sequence ID" value="NC_028940.1"/>
</dbReference>